<evidence type="ECO:0000313" key="1">
    <source>
        <dbReference type="EMBL" id="KAF2502113.1"/>
    </source>
</evidence>
<dbReference type="Proteomes" id="UP000799750">
    <property type="component" value="Unassembled WGS sequence"/>
</dbReference>
<dbReference type="OrthoDB" id="10487565at2759"/>
<proteinExistence type="predicted"/>
<name>A0A6A6REF2_9PEZI</name>
<gene>
    <name evidence="1" type="ORF">BU16DRAFT_532507</name>
</gene>
<organism evidence="1 2">
    <name type="scientific">Lophium mytilinum</name>
    <dbReference type="NCBI Taxonomy" id="390894"/>
    <lineage>
        <taxon>Eukaryota</taxon>
        <taxon>Fungi</taxon>
        <taxon>Dikarya</taxon>
        <taxon>Ascomycota</taxon>
        <taxon>Pezizomycotina</taxon>
        <taxon>Dothideomycetes</taxon>
        <taxon>Pleosporomycetidae</taxon>
        <taxon>Mytilinidiales</taxon>
        <taxon>Mytilinidiaceae</taxon>
        <taxon>Lophium</taxon>
    </lineage>
</organism>
<sequence length="322" mass="37236">MAASVFIYRWSVGEVLAGYLSGRMLRTLVRGPSTGTEARHLRRRNTTSYIKVSTVDGRDNQLVGQCRDGNRPEFSVNLIRLFDQVREYEYGGWWKIPTVQRDFFLEPMYRLNVFSFPTPAAADALRQLNQKSYDWIEEIAVTTLSYNPVTSGFAFQLLCNTIAGKRPESLYRIRVTPACVDEYLRYQYDCAERDLFHQFPRIVEVIILRATRVIMAIRNNGWSIAIELDASGMSTEPIWHEHEDGTGHYSHEESTRLIKDYEQSCFQGRYNEVEKLLLGHDMDALSVSEIREIIGMSAGWLEEGQEGAQEILWQQRIHDNFV</sequence>
<dbReference type="AlphaFoldDB" id="A0A6A6REF2"/>
<evidence type="ECO:0000313" key="2">
    <source>
        <dbReference type="Proteomes" id="UP000799750"/>
    </source>
</evidence>
<dbReference type="EMBL" id="MU004181">
    <property type="protein sequence ID" value="KAF2502113.1"/>
    <property type="molecule type" value="Genomic_DNA"/>
</dbReference>
<accession>A0A6A6REF2</accession>
<protein>
    <submittedName>
        <fullName evidence="1">Uncharacterized protein</fullName>
    </submittedName>
</protein>
<reference evidence="1" key="1">
    <citation type="journal article" date="2020" name="Stud. Mycol.">
        <title>101 Dothideomycetes genomes: a test case for predicting lifestyles and emergence of pathogens.</title>
        <authorList>
            <person name="Haridas S."/>
            <person name="Albert R."/>
            <person name="Binder M."/>
            <person name="Bloem J."/>
            <person name="Labutti K."/>
            <person name="Salamov A."/>
            <person name="Andreopoulos B."/>
            <person name="Baker S."/>
            <person name="Barry K."/>
            <person name="Bills G."/>
            <person name="Bluhm B."/>
            <person name="Cannon C."/>
            <person name="Castanera R."/>
            <person name="Culley D."/>
            <person name="Daum C."/>
            <person name="Ezra D."/>
            <person name="Gonzalez J."/>
            <person name="Henrissat B."/>
            <person name="Kuo A."/>
            <person name="Liang C."/>
            <person name="Lipzen A."/>
            <person name="Lutzoni F."/>
            <person name="Magnuson J."/>
            <person name="Mondo S."/>
            <person name="Nolan M."/>
            <person name="Ohm R."/>
            <person name="Pangilinan J."/>
            <person name="Park H.-J."/>
            <person name="Ramirez L."/>
            <person name="Alfaro M."/>
            <person name="Sun H."/>
            <person name="Tritt A."/>
            <person name="Yoshinaga Y."/>
            <person name="Zwiers L.-H."/>
            <person name="Turgeon B."/>
            <person name="Goodwin S."/>
            <person name="Spatafora J."/>
            <person name="Crous P."/>
            <person name="Grigoriev I."/>
        </authorList>
    </citation>
    <scope>NUCLEOTIDE SEQUENCE</scope>
    <source>
        <strain evidence="1">CBS 269.34</strain>
    </source>
</reference>
<keyword evidence="2" id="KW-1185">Reference proteome</keyword>